<feature type="compositionally biased region" description="Pro residues" evidence="4">
    <location>
        <begin position="1131"/>
        <end position="1144"/>
    </location>
</feature>
<dbReference type="Pfam" id="PF13639">
    <property type="entry name" value="zf-RING_2"/>
    <property type="match status" value="2"/>
</dbReference>
<dbReference type="EMBL" id="VJMH01005257">
    <property type="protein sequence ID" value="KAF0698204.1"/>
    <property type="molecule type" value="Genomic_DNA"/>
</dbReference>
<sequence length="1157" mass="125678">MMASKQHTSRQTAALAAWPLLLLLLHAGSVAASSKWTQLSAPLFGSPPRREGTILQVIGDHAYVYGGLSNSTFYNDTWQFDLVHRHWTQLNQSAITPGARFDHTSATHNACLYVFGGSTPTHSPNGSMPLFTQQNDLWKLDTTSGNWSPIFAPFGTRMPPPRAEATAVTTPDAMVLFGGIVLVTNSHDDALPTMNAKNATPTGFNDLWRFDFATDTWDEIVPATSSPVPTARFSHAATTVDINGVSHMIVFSGRHVVREAGWSILNDAWVIPLSSNHNEVPPYWTLLSVNPVYNRIFSGVVSIQSRLWMFGGFGFYNQNERDGLAFSDTTAAATETLPQAQLTLFFDYAPAETDAPFARFHHAMAVWKDQVLVYGGKFQQSYGDLWLRNTSYLPTEPNPFEQMGLNPVIFVLVAVFWISTVAAYLILFMLRFCLQPIHVRIVTRPLPPQGLSKAEITAFKLMPFEPKADKTNTGSSDGCSICLVDFSENEVLRQLPCGHTYHPACIDEWLVKSPACPLCKRDVGSPKSTSPANGIRLAMATHGTWSFVHINPTITFLPMFNPPPAIISPMAVLAVALSLQGSLAATTAVTSSWVKLAADGVQSNQPLPREATSLDVIGNAAYIYGGAGDAENAVFSDTWKYDLILHTWSPIATTVNPGRRFGHASTAQPNSANLYIFGGMTYDASLVTDTFDGTTQMNDLWQFDTAVGQWSLVAFSAAAHLPPARSETTVATTSTALVLFGGVSVPASSDAVDMNDVWLFHYTRHTWQHISPAGLPPSTRFSHSSATIQIGATNYMVVFGGRHLQNNGWVILGDAWMLALNEETSVYEWTPINLTPSFNRIFSGMVSINSQLWLMGGYAIQGDFRQRSGVAFSDTVFTDTSSLPSLTLLFDESSSLMYTSPSPRFDHAMAVWNGNVLVYGGKFQNCLGDFWLRNASTVPSGSSATPPFLTISYDPLVLVLSIALLVLSTCFLFLVLLFKRSRRRQSMVAPPPSPTRARGLSAEAIATFKLVAFTPSVEADPTEEICPICLVEYERGEELRQLPCHHIFHPPCIAEWLDKNMTCPMCKRDMMDPSPIPTSPTSTPSPSSPHSVAPVATSSTLAPGGATLVSSSTRIVSTASAPAPSVGGATSPPPRPPSTPPPLTARPVIPLPGSMAI</sequence>
<protein>
    <submittedName>
        <fullName evidence="9">Aste57867_11189 protein</fullName>
    </submittedName>
</protein>
<evidence type="ECO:0000256" key="2">
    <source>
        <dbReference type="ARBA" id="ARBA00022737"/>
    </source>
</evidence>
<feature type="transmembrane region" description="Helical" evidence="5">
    <location>
        <begin position="408"/>
        <end position="430"/>
    </location>
</feature>
<evidence type="ECO:0000256" key="1">
    <source>
        <dbReference type="ARBA" id="ARBA00022441"/>
    </source>
</evidence>
<dbReference type="EMBL" id="CAADRA010005278">
    <property type="protein sequence ID" value="VFT88056.1"/>
    <property type="molecule type" value="Genomic_DNA"/>
</dbReference>
<keyword evidence="3" id="KW-0862">Zinc</keyword>
<feature type="domain" description="RING-type" evidence="7">
    <location>
        <begin position="1026"/>
        <end position="1067"/>
    </location>
</feature>
<keyword evidence="2" id="KW-0677">Repeat</keyword>
<keyword evidence="3" id="KW-0863">Zinc-finger</keyword>
<dbReference type="SMART" id="SM00184">
    <property type="entry name" value="RING"/>
    <property type="match status" value="2"/>
</dbReference>
<keyword evidence="5" id="KW-0812">Transmembrane</keyword>
<evidence type="ECO:0000313" key="9">
    <source>
        <dbReference type="EMBL" id="VFT88056.1"/>
    </source>
</evidence>
<organism evidence="9 10">
    <name type="scientific">Aphanomyces stellatus</name>
    <dbReference type="NCBI Taxonomy" id="120398"/>
    <lineage>
        <taxon>Eukaryota</taxon>
        <taxon>Sar</taxon>
        <taxon>Stramenopiles</taxon>
        <taxon>Oomycota</taxon>
        <taxon>Saprolegniomycetes</taxon>
        <taxon>Saprolegniales</taxon>
        <taxon>Verrucalvaceae</taxon>
        <taxon>Aphanomyces</taxon>
    </lineage>
</organism>
<dbReference type="InterPro" id="IPR013083">
    <property type="entry name" value="Znf_RING/FYVE/PHD"/>
</dbReference>
<accession>A0A485KSF0</accession>
<keyword evidence="5" id="KW-1133">Transmembrane helix</keyword>
<evidence type="ECO:0000256" key="5">
    <source>
        <dbReference type="SAM" id="Phobius"/>
    </source>
</evidence>
<name>A0A485KSF0_9STRA</name>
<keyword evidence="3" id="KW-0479">Metal-binding</keyword>
<proteinExistence type="predicted"/>
<feature type="compositionally biased region" description="Polar residues" evidence="4">
    <location>
        <begin position="1108"/>
        <end position="1120"/>
    </location>
</feature>
<keyword evidence="10" id="KW-1185">Reference proteome</keyword>
<dbReference type="AlphaFoldDB" id="A0A485KSF0"/>
<gene>
    <name evidence="9" type="primary">Aste57867_11189</name>
    <name evidence="8" type="ORF">As57867_011147</name>
    <name evidence="9" type="ORF">ASTE57867_11189</name>
</gene>
<dbReference type="SUPFAM" id="SSF57850">
    <property type="entry name" value="RING/U-box"/>
    <property type="match status" value="2"/>
</dbReference>
<evidence type="ECO:0000256" key="3">
    <source>
        <dbReference type="PROSITE-ProRule" id="PRU00175"/>
    </source>
</evidence>
<evidence type="ECO:0000256" key="6">
    <source>
        <dbReference type="SAM" id="SignalP"/>
    </source>
</evidence>
<evidence type="ECO:0000259" key="7">
    <source>
        <dbReference type="PROSITE" id="PS50089"/>
    </source>
</evidence>
<reference evidence="8" key="2">
    <citation type="submission" date="2019-06" db="EMBL/GenBank/DDBJ databases">
        <title>Genomics analysis of Aphanomyces spp. identifies a new class of oomycete effector associated with host adaptation.</title>
        <authorList>
            <person name="Gaulin E."/>
        </authorList>
    </citation>
    <scope>NUCLEOTIDE SEQUENCE</scope>
    <source>
        <strain evidence="8">CBS 578.67</strain>
    </source>
</reference>
<dbReference type="PANTHER" id="PTHR46093">
    <property type="entry name" value="ACYL-COA-BINDING DOMAIN-CONTAINING PROTEIN 5"/>
    <property type="match status" value="1"/>
</dbReference>
<dbReference type="Gene3D" id="2.120.10.80">
    <property type="entry name" value="Kelch-type beta propeller"/>
    <property type="match status" value="4"/>
</dbReference>
<feature type="region of interest" description="Disordered" evidence="4">
    <location>
        <begin position="1074"/>
        <end position="1157"/>
    </location>
</feature>
<feature type="chain" id="PRO_5036116169" evidence="6">
    <location>
        <begin position="33"/>
        <end position="1157"/>
    </location>
</feature>
<dbReference type="Pfam" id="PF24681">
    <property type="entry name" value="Kelch_KLHDC2_KLHL20_DRC7"/>
    <property type="match status" value="3"/>
</dbReference>
<keyword evidence="5" id="KW-0472">Membrane</keyword>
<dbReference type="GO" id="GO:0008270">
    <property type="term" value="F:zinc ion binding"/>
    <property type="evidence" value="ECO:0007669"/>
    <property type="project" value="UniProtKB-KW"/>
</dbReference>
<feature type="domain" description="RING-type" evidence="7">
    <location>
        <begin position="479"/>
        <end position="520"/>
    </location>
</feature>
<evidence type="ECO:0000313" key="8">
    <source>
        <dbReference type="EMBL" id="KAF0698204.1"/>
    </source>
</evidence>
<dbReference type="PROSITE" id="PS50089">
    <property type="entry name" value="ZF_RING_2"/>
    <property type="match status" value="2"/>
</dbReference>
<feature type="transmembrane region" description="Helical" evidence="5">
    <location>
        <begin position="956"/>
        <end position="978"/>
    </location>
</feature>
<reference evidence="9 10" key="1">
    <citation type="submission" date="2019-03" db="EMBL/GenBank/DDBJ databases">
        <authorList>
            <person name="Gaulin E."/>
            <person name="Dumas B."/>
        </authorList>
    </citation>
    <scope>NUCLEOTIDE SEQUENCE [LARGE SCALE GENOMIC DNA]</scope>
    <source>
        <strain evidence="9">CBS 568.67</strain>
    </source>
</reference>
<dbReference type="OrthoDB" id="199876at2759"/>
<keyword evidence="6" id="KW-0732">Signal</keyword>
<feature type="compositionally biased region" description="Low complexity" evidence="4">
    <location>
        <begin position="1079"/>
        <end position="1099"/>
    </location>
</feature>
<feature type="signal peptide" evidence="6">
    <location>
        <begin position="1"/>
        <end position="32"/>
    </location>
</feature>
<dbReference type="PANTHER" id="PTHR46093:SF18">
    <property type="entry name" value="FIBRONECTIN TYPE-III DOMAIN-CONTAINING PROTEIN"/>
    <property type="match status" value="1"/>
</dbReference>
<dbReference type="InterPro" id="IPR015915">
    <property type="entry name" value="Kelch-typ_b-propeller"/>
</dbReference>
<keyword evidence="1" id="KW-0880">Kelch repeat</keyword>
<evidence type="ECO:0000256" key="4">
    <source>
        <dbReference type="SAM" id="MobiDB-lite"/>
    </source>
</evidence>
<evidence type="ECO:0000313" key="10">
    <source>
        <dbReference type="Proteomes" id="UP000332933"/>
    </source>
</evidence>
<dbReference type="InterPro" id="IPR001841">
    <property type="entry name" value="Znf_RING"/>
</dbReference>
<dbReference type="SUPFAM" id="SSF117281">
    <property type="entry name" value="Kelch motif"/>
    <property type="match status" value="2"/>
</dbReference>
<dbReference type="Gene3D" id="3.30.40.10">
    <property type="entry name" value="Zinc/RING finger domain, C3HC4 (zinc finger)"/>
    <property type="match status" value="2"/>
</dbReference>
<dbReference type="Proteomes" id="UP000332933">
    <property type="component" value="Unassembled WGS sequence"/>
</dbReference>